<reference evidence="1 3" key="1">
    <citation type="submission" date="2015-09" db="EMBL/GenBank/DDBJ databases">
        <title>Identification and resolution of microdiversity through metagenomic sequencing of parallel consortia.</title>
        <authorList>
            <person name="Nelson W.C."/>
            <person name="Romine M.F."/>
            <person name="Lindemann S.R."/>
        </authorList>
    </citation>
    <scope>NUCLEOTIDE SEQUENCE [LARGE SCALE GENOMIC DNA]</scope>
    <source>
        <strain evidence="1">HL-109</strain>
    </source>
</reference>
<keyword evidence="4" id="KW-1185">Reference proteome</keyword>
<reference evidence="2 4" key="2">
    <citation type="submission" date="2016-08" db="EMBL/GenBank/DDBJ databases">
        <authorList>
            <person name="Varghese N."/>
            <person name="Submissions Spin"/>
        </authorList>
    </citation>
    <scope>NUCLEOTIDE SEQUENCE [LARGE SCALE GENOMIC DNA]</scope>
    <source>
        <strain evidence="2 4">HL-109</strain>
    </source>
</reference>
<dbReference type="EMBL" id="FMBM01000002">
    <property type="protein sequence ID" value="SCC80807.1"/>
    <property type="molecule type" value="Genomic_DNA"/>
</dbReference>
<evidence type="ECO:0000313" key="1">
    <source>
        <dbReference type="EMBL" id="KPQ10002.1"/>
    </source>
</evidence>
<evidence type="ECO:0000313" key="3">
    <source>
        <dbReference type="Proteomes" id="UP000050497"/>
    </source>
</evidence>
<comment type="caution">
    <text evidence="1">The sequence shown here is derived from an EMBL/GenBank/DDBJ whole genome shotgun (WGS) entry which is preliminary data.</text>
</comment>
<sequence>MPAHPIRRLLFDPPLRRASGLYRLAFAGALILALLLGGCTPGGTRVAAFDSLDLRRLAEPDGGEAWLALPMRKWLGTRKHVGYPEAVIACIAPGCPNRLAVGIFRLEGDTAKRAERDLRNPQVLARGLAAQDDGDPAAPAIEIDIAAHSLDDLSGFTISMRAPQADGRALHGAAIGRREGADLRLILAVGDDPQVVRAALAQIHAEAF</sequence>
<evidence type="ECO:0000313" key="4">
    <source>
        <dbReference type="Proteomes" id="UP000182800"/>
    </source>
</evidence>
<accession>A0A0N8KE06</accession>
<dbReference type="EMBL" id="LJSX01000020">
    <property type="protein sequence ID" value="KPQ10002.1"/>
    <property type="molecule type" value="Genomic_DNA"/>
</dbReference>
<dbReference type="Proteomes" id="UP000050497">
    <property type="component" value="Unassembled WGS sequence"/>
</dbReference>
<proteinExistence type="predicted"/>
<dbReference type="AlphaFoldDB" id="A0A0N8KE06"/>
<dbReference type="Proteomes" id="UP000182800">
    <property type="component" value="Unassembled WGS sequence"/>
</dbReference>
<organism evidence="1 3">
    <name type="scientific">Saliniramus fredricksonii</name>
    <dbReference type="NCBI Taxonomy" id="1653334"/>
    <lineage>
        <taxon>Bacteria</taxon>
        <taxon>Pseudomonadati</taxon>
        <taxon>Pseudomonadota</taxon>
        <taxon>Alphaproteobacteria</taxon>
        <taxon>Hyphomicrobiales</taxon>
        <taxon>Salinarimonadaceae</taxon>
        <taxon>Saliniramus</taxon>
    </lineage>
</organism>
<name>A0A0N8KE06_9HYPH</name>
<protein>
    <submittedName>
        <fullName evidence="1">Uncharacterized protein</fullName>
    </submittedName>
</protein>
<dbReference type="STRING" id="1653334.GA0071312_1735"/>
<gene>
    <name evidence="2" type="ORF">GA0071312_1735</name>
    <name evidence="1" type="ORF">HLUCCO17_12915</name>
</gene>
<evidence type="ECO:0000313" key="2">
    <source>
        <dbReference type="EMBL" id="SCC80807.1"/>
    </source>
</evidence>
<dbReference type="RefSeq" id="WP_074444634.1">
    <property type="nucleotide sequence ID" value="NZ_FMBM01000002.1"/>
</dbReference>